<evidence type="ECO:0000256" key="1">
    <source>
        <dbReference type="ARBA" id="ARBA00006284"/>
    </source>
</evidence>
<protein>
    <submittedName>
        <fullName evidence="5">Glycerate 3-kinase</fullName>
        <ecNumber evidence="5">2.7.1.31</ecNumber>
    </submittedName>
</protein>
<keyword evidence="2 4" id="KW-0808">Transferase</keyword>
<name>A0A5U0T5F7_SALER</name>
<sequence>MKIVIAPDSFKESLSADKCCQAIKAGFSTVFPDARYVCLPIADGGEGTVDAMVAATGGKRVSVDVSGPMGEKVNGFYGLTGDGKTAIIEMAAASGLMLVAPEARNPLRASSFGTGELIRHALDAGIRHIILGIGGSATVDGGMGVAQALGVRFLDAQGTPLGAGGGNLSRLASIDLQGRDPRISECRIEVACDVDNPLVGPRGAAAVFGPQKGATPEMVETLENGLRNYARILHALTGRDMSQIPGGGAAGGMGIAAIVFLEAEMKPGIEIVMQAVKLEEAVKEASLVITGEGRIDSQTAGGKAPIGVASVAKRHHVPVIGIAGVLGDGVEVVHRHGIDAVFSILPRLAPLPEVLANGEQNLYHSACNIARVIKLGQDIGTRKHKKSHGSHRGKIQHS</sequence>
<reference evidence="5" key="1">
    <citation type="submission" date="2018-06" db="EMBL/GenBank/DDBJ databases">
        <authorList>
            <consortium name="PulseNet: The National Subtyping Network for Foodborne Disease Surveillance"/>
            <person name="Tarr C.L."/>
            <person name="Trees E."/>
            <person name="Katz L.S."/>
            <person name="Carleton-Romer H.A."/>
            <person name="Stroika S."/>
            <person name="Kucerova Z."/>
            <person name="Roache K.F."/>
            <person name="Sabol A.L."/>
            <person name="Besser J."/>
            <person name="Gerner-Smidt P."/>
        </authorList>
    </citation>
    <scope>NUCLEOTIDE SEQUENCE</scope>
    <source>
        <strain evidence="5">PNUSAS044250</strain>
        <strain evidence="9">PNUSAS085490</strain>
        <strain evidence="10">PNUSAS085734</strain>
    </source>
</reference>
<evidence type="ECO:0000313" key="5">
    <source>
        <dbReference type="EMBL" id="EBO5511894.1"/>
    </source>
</evidence>
<dbReference type="EMBL" id="AAGXHD010000007">
    <property type="protein sequence ID" value="EBS9907012.1"/>
    <property type="molecule type" value="Genomic_DNA"/>
</dbReference>
<comment type="caution">
    <text evidence="5">The sequence shown here is derived from an EMBL/GenBank/DDBJ whole genome shotgun (WGS) entry which is preliminary data.</text>
</comment>
<dbReference type="RefSeq" id="WP_080089401.1">
    <property type="nucleotide sequence ID" value="NZ_MYND01000024.1"/>
</dbReference>
<dbReference type="AlphaFoldDB" id="A0A5U0T5F7"/>
<dbReference type="NCBIfam" id="NF007401">
    <property type="entry name" value="PRK09932.1"/>
    <property type="match status" value="1"/>
</dbReference>
<dbReference type="EMBL" id="AAJBTD010000007">
    <property type="protein sequence ID" value="ECK4184239.1"/>
    <property type="molecule type" value="Genomic_DNA"/>
</dbReference>
<dbReference type="Gene3D" id="3.90.1510.10">
    <property type="entry name" value="Glycerate kinase, domain 2"/>
    <property type="match status" value="1"/>
</dbReference>
<evidence type="ECO:0000313" key="9">
    <source>
        <dbReference type="EMBL" id="ECK0200129.1"/>
    </source>
</evidence>
<dbReference type="Pfam" id="PF02595">
    <property type="entry name" value="Gly_kinase"/>
    <property type="match status" value="1"/>
</dbReference>
<dbReference type="InterPro" id="IPR018193">
    <property type="entry name" value="Glyc_kinase_flavodox-like_fold"/>
</dbReference>
<evidence type="ECO:0000313" key="6">
    <source>
        <dbReference type="EMBL" id="EBQ3199601.1"/>
    </source>
</evidence>
<evidence type="ECO:0000313" key="10">
    <source>
        <dbReference type="EMBL" id="ECK4184239.1"/>
    </source>
</evidence>
<evidence type="ECO:0000256" key="4">
    <source>
        <dbReference type="PIRNR" id="PIRNR006078"/>
    </source>
</evidence>
<dbReference type="EMBL" id="AAGOWW010000012">
    <property type="protein sequence ID" value="EBQ4052779.1"/>
    <property type="molecule type" value="Genomic_DNA"/>
</dbReference>
<dbReference type="EC" id="2.7.1.31" evidence="5"/>
<evidence type="ECO:0000256" key="3">
    <source>
        <dbReference type="ARBA" id="ARBA00022777"/>
    </source>
</evidence>
<evidence type="ECO:0000313" key="7">
    <source>
        <dbReference type="EMBL" id="EBQ4052779.1"/>
    </source>
</evidence>
<dbReference type="PIRSF" id="PIRSF006078">
    <property type="entry name" value="GlxK"/>
    <property type="match status" value="1"/>
</dbReference>
<evidence type="ECO:0000313" key="8">
    <source>
        <dbReference type="EMBL" id="EBS9907012.1"/>
    </source>
</evidence>
<dbReference type="InterPro" id="IPR036129">
    <property type="entry name" value="Glycerate_kinase_sf"/>
</dbReference>
<dbReference type="GO" id="GO:0031388">
    <property type="term" value="P:organic acid phosphorylation"/>
    <property type="evidence" value="ECO:0007669"/>
    <property type="project" value="UniProtKB-UniRule"/>
</dbReference>
<comment type="similarity">
    <text evidence="1 4">Belongs to the glycerate kinase type-1 family.</text>
</comment>
<accession>A0A5U0T5F7</accession>
<dbReference type="InterPro" id="IPR018197">
    <property type="entry name" value="Glycerate_kinase_RE-like"/>
</dbReference>
<dbReference type="EMBL" id="AAGOPO010000025">
    <property type="protein sequence ID" value="EBQ3199601.1"/>
    <property type="molecule type" value="Genomic_DNA"/>
</dbReference>
<gene>
    <name evidence="5" type="primary">glxK</name>
    <name evidence="7" type="ORF">AKM18_13150</name>
    <name evidence="6" type="ORF">AKM19_19205</name>
    <name evidence="8" type="ORF">CHN20_08620</name>
    <name evidence="5" type="ORF">DQ592_00715</name>
    <name evidence="9" type="ORF">FQR12_15400</name>
    <name evidence="10" type="ORF">FRK30_07985</name>
</gene>
<reference evidence="8" key="3">
    <citation type="submission" date="2018-07" db="EMBL/GenBank/DDBJ databases">
        <authorList>
            <consortium name="NARMS: The National Antimicrobial Resistance Monitoring System"/>
        </authorList>
    </citation>
    <scope>NUCLEOTIDE SEQUENCE</scope>
    <source>
        <strain evidence="8">FSIS1703065</strain>
    </source>
</reference>
<organism evidence="5">
    <name type="scientific">Salmonella enterica</name>
    <name type="common">Salmonella choleraesuis</name>
    <dbReference type="NCBI Taxonomy" id="28901"/>
    <lineage>
        <taxon>Bacteria</taxon>
        <taxon>Pseudomonadati</taxon>
        <taxon>Pseudomonadota</taxon>
        <taxon>Gammaproteobacteria</taxon>
        <taxon>Enterobacterales</taxon>
        <taxon>Enterobacteriaceae</taxon>
        <taxon>Salmonella</taxon>
    </lineage>
</organism>
<proteinExistence type="inferred from homology"/>
<dbReference type="NCBIfam" id="TIGR00045">
    <property type="entry name" value="glycerate kinase"/>
    <property type="match status" value="1"/>
</dbReference>
<evidence type="ECO:0000256" key="2">
    <source>
        <dbReference type="ARBA" id="ARBA00022679"/>
    </source>
</evidence>
<dbReference type="PANTHER" id="PTHR21599">
    <property type="entry name" value="GLYCERATE KINASE"/>
    <property type="match status" value="1"/>
</dbReference>
<dbReference type="GO" id="GO:0008887">
    <property type="term" value="F:glycerate kinase activity"/>
    <property type="evidence" value="ECO:0007669"/>
    <property type="project" value="UniProtKB-UniRule"/>
</dbReference>
<reference evidence="6" key="2">
    <citation type="submission" date="2018-07" db="EMBL/GenBank/DDBJ databases">
        <authorList>
            <consortium name="GenomeTrakr network: Whole genome sequencing for foodborne pathogen traceback"/>
        </authorList>
    </citation>
    <scope>NUCLEOTIDE SEQUENCE</scope>
    <source>
        <strain evidence="7">FLUFL-1885</strain>
        <strain evidence="6">FLUFL-1886</strain>
    </source>
</reference>
<dbReference type="InterPro" id="IPR004381">
    <property type="entry name" value="Glycerate_kinase"/>
</dbReference>
<dbReference type="SUPFAM" id="SSF110738">
    <property type="entry name" value="Glycerate kinase I"/>
    <property type="match status" value="1"/>
</dbReference>
<dbReference type="PANTHER" id="PTHR21599:SF0">
    <property type="entry name" value="GLYCERATE KINASE"/>
    <property type="match status" value="1"/>
</dbReference>
<dbReference type="EMBL" id="AAGIWK010000001">
    <property type="protein sequence ID" value="EBO5511894.1"/>
    <property type="molecule type" value="Genomic_DNA"/>
</dbReference>
<dbReference type="EMBL" id="AAJAHM010000035">
    <property type="protein sequence ID" value="ECK0200129.1"/>
    <property type="molecule type" value="Genomic_DNA"/>
</dbReference>
<keyword evidence="3 4" id="KW-0418">Kinase</keyword>
<dbReference type="Gene3D" id="3.40.50.10350">
    <property type="entry name" value="Glycerate kinase, domain 1"/>
    <property type="match status" value="1"/>
</dbReference>